<proteinExistence type="predicted"/>
<organism evidence="1">
    <name type="scientific">Ensete ventricosum</name>
    <name type="common">Abyssinian banana</name>
    <name type="synonym">Musa ensete</name>
    <dbReference type="NCBI Taxonomy" id="4639"/>
    <lineage>
        <taxon>Eukaryota</taxon>
        <taxon>Viridiplantae</taxon>
        <taxon>Streptophyta</taxon>
        <taxon>Embryophyta</taxon>
        <taxon>Tracheophyta</taxon>
        <taxon>Spermatophyta</taxon>
        <taxon>Magnoliopsida</taxon>
        <taxon>Liliopsida</taxon>
        <taxon>Zingiberales</taxon>
        <taxon>Musaceae</taxon>
        <taxon>Ensete</taxon>
    </lineage>
</organism>
<gene>
    <name evidence="1" type="ORF">BHM03_00012395</name>
</gene>
<protein>
    <submittedName>
        <fullName evidence="1">Uncharacterized protein</fullName>
    </submittedName>
</protein>
<dbReference type="EMBL" id="KV875661">
    <property type="protein sequence ID" value="RZR72313.1"/>
    <property type="molecule type" value="Genomic_DNA"/>
</dbReference>
<name>A0A445MDL3_ENSVE</name>
<accession>A0A445MDL3</accession>
<sequence>MSTKLIEEGGCNLQVEGSSGNKRLRNSGHDDAAKSSGLRWCSSQVAAMLMEDDSQRDLDHKAVAIVEEEEGSSNVGCGSMVMLQVHRGCGGVISKWLLCCWRMATEGSKSRGNSDGGGRRGQQQRRLRLRCDFVATGGDGSCLQAAMVEVVITMVRLQQREEGQQSAHLLPRRVATVDGRERSLLATIKEDDSERSLLAVLCSERSLLVVIKVVIGLQ</sequence>
<dbReference type="Proteomes" id="UP000290560">
    <property type="component" value="Unassembled WGS sequence"/>
</dbReference>
<dbReference type="AlphaFoldDB" id="A0A445MDL3"/>
<evidence type="ECO:0000313" key="1">
    <source>
        <dbReference type="EMBL" id="RZR72313.1"/>
    </source>
</evidence>
<reference evidence="1" key="1">
    <citation type="journal article" date="2018" name="Data Brief">
        <title>Genome sequence data from 17 accessions of Ensete ventricosum, a staple food crop for millions in Ethiopia.</title>
        <authorList>
            <person name="Yemataw Z."/>
            <person name="Muzemil S."/>
            <person name="Ambachew D."/>
            <person name="Tripathi L."/>
            <person name="Tesfaye K."/>
            <person name="Chala A."/>
            <person name="Farbos A."/>
            <person name="O'Neill P."/>
            <person name="Moore K."/>
            <person name="Grant M."/>
            <person name="Studholme D.J."/>
        </authorList>
    </citation>
    <scope>NUCLEOTIDE SEQUENCE [LARGE SCALE GENOMIC DNA]</scope>
    <source>
        <tissue evidence="1">Leaf</tissue>
    </source>
</reference>